<comment type="caution">
    <text evidence="1">The sequence shown here is derived from an EMBL/GenBank/DDBJ whole genome shotgun (WGS) entry which is preliminary data.</text>
</comment>
<sequence length="107" mass="11802">MYTRTWNGGPALLPLTEGIMLLWTDPEQIPYVTMAPKTTAVIHHHQDGPRAGNGAAGQLPVLRVRDAGTKTVPNVIGVHLYLERDGEVLLGLRHHGWPTPPTDDRLR</sequence>
<keyword evidence="2" id="KW-1185">Reference proteome</keyword>
<dbReference type="AlphaFoldDB" id="A0A7X1M7M5"/>
<evidence type="ECO:0000313" key="2">
    <source>
        <dbReference type="Proteomes" id="UP000584670"/>
    </source>
</evidence>
<name>A0A7X1M7M5_9ACTN</name>
<protein>
    <submittedName>
        <fullName evidence="1">Uncharacterized protein</fullName>
    </submittedName>
</protein>
<dbReference type="RefSeq" id="WP_186280972.1">
    <property type="nucleotide sequence ID" value="NZ_JACMSF010000004.1"/>
</dbReference>
<dbReference type="EMBL" id="JACMSF010000004">
    <property type="protein sequence ID" value="MBC2901087.1"/>
    <property type="molecule type" value="Genomic_DNA"/>
</dbReference>
<reference evidence="1 2" key="1">
    <citation type="submission" date="2020-08" db="EMBL/GenBank/DDBJ databases">
        <title>Streptomyces sp. PSKA01 genome sequencing and assembly.</title>
        <authorList>
            <person name="Mandal S."/>
            <person name="Maiti P.K."/>
            <person name="Das P."/>
        </authorList>
    </citation>
    <scope>NUCLEOTIDE SEQUENCE [LARGE SCALE GENOMIC DNA]</scope>
    <source>
        <strain evidence="1 2">PSKA01</strain>
    </source>
</reference>
<gene>
    <name evidence="1" type="ORF">H4N64_05625</name>
</gene>
<organism evidence="1 2">
    <name type="scientific">Streptomyces cupreus</name>
    <dbReference type="NCBI Taxonomy" id="2759956"/>
    <lineage>
        <taxon>Bacteria</taxon>
        <taxon>Bacillati</taxon>
        <taxon>Actinomycetota</taxon>
        <taxon>Actinomycetes</taxon>
        <taxon>Kitasatosporales</taxon>
        <taxon>Streptomycetaceae</taxon>
        <taxon>Streptomyces</taxon>
    </lineage>
</organism>
<proteinExistence type="predicted"/>
<accession>A0A7X1M7M5</accession>
<dbReference type="Proteomes" id="UP000584670">
    <property type="component" value="Unassembled WGS sequence"/>
</dbReference>
<evidence type="ECO:0000313" key="1">
    <source>
        <dbReference type="EMBL" id="MBC2901087.1"/>
    </source>
</evidence>